<feature type="domain" description="Survival protein SurE-like phosphatase/nucleotidase" evidence="4">
    <location>
        <begin position="8"/>
        <end position="112"/>
    </location>
</feature>
<keyword evidence="7" id="KW-1185">Reference proteome</keyword>
<sequence length="221" mass="23997">MNLDPVLCGTPADCISLALSGALFSWTKPLLVISGINRGAAFAGAREALICGVPSLCISLNWKENVSSENDEKDAVSVCLPLIHAVIRDIKKGIFPNSCFLNIGIPSCPLRNKCMIGCESDKAKSIEAVARGLNSQRKNVEIESVGVAGKLSSSQTETVKKKYFRMEMIEKERECSEEDADFRALEEGFVKVIPLSLHPNTPIEIHSSVSNWLAVAFTGDR</sequence>
<dbReference type="PANTHER" id="PTHR30457:SF16">
    <property type="entry name" value="SURVIVAL PROTEIN SURE-LIKE PHOSPHATASE_NUCLEOTIDASE DOMAIN-CONTAINING PROTEIN"/>
    <property type="match status" value="1"/>
</dbReference>
<name>A0A835CDX8_9FABA</name>
<dbReference type="InterPro" id="IPR030048">
    <property type="entry name" value="SurE"/>
</dbReference>
<dbReference type="Pfam" id="PF01975">
    <property type="entry name" value="SurE"/>
    <property type="match status" value="1"/>
</dbReference>
<dbReference type="Proteomes" id="UP000634136">
    <property type="component" value="Unassembled WGS sequence"/>
</dbReference>
<dbReference type="SUPFAM" id="SSF64167">
    <property type="entry name" value="SurE-like"/>
    <property type="match status" value="1"/>
</dbReference>
<gene>
    <name evidence="5" type="ORF">G2W53_006382</name>
    <name evidence="6" type="ORF">G2W53_006383</name>
</gene>
<proteinExistence type="inferred from homology"/>
<dbReference type="EMBL" id="JAAIUW010000003">
    <property type="protein sequence ID" value="KAF7837901.1"/>
    <property type="molecule type" value="Genomic_DNA"/>
</dbReference>
<dbReference type="GO" id="GO:0046872">
    <property type="term" value="F:metal ion binding"/>
    <property type="evidence" value="ECO:0007669"/>
    <property type="project" value="UniProtKB-KW"/>
</dbReference>
<evidence type="ECO:0000313" key="5">
    <source>
        <dbReference type="EMBL" id="KAF7837900.1"/>
    </source>
</evidence>
<evidence type="ECO:0000313" key="6">
    <source>
        <dbReference type="EMBL" id="KAF7837901.1"/>
    </source>
</evidence>
<dbReference type="InterPro" id="IPR036523">
    <property type="entry name" value="SurE-like_sf"/>
</dbReference>
<dbReference type="OrthoDB" id="202825at2759"/>
<reference evidence="6" key="1">
    <citation type="submission" date="2020-09" db="EMBL/GenBank/DDBJ databases">
        <title>Genome-Enabled Discovery of Anthraquinone Biosynthesis in Senna tora.</title>
        <authorList>
            <person name="Kang S.-H."/>
            <person name="Pandey R.P."/>
            <person name="Lee C.-M."/>
            <person name="Sim J.-S."/>
            <person name="Jeong J.-T."/>
            <person name="Choi B.-S."/>
            <person name="Jung M."/>
            <person name="Ginzburg D."/>
            <person name="Zhao K."/>
            <person name="Won S.Y."/>
            <person name="Oh T.-J."/>
            <person name="Yu Y."/>
            <person name="Kim N.-H."/>
            <person name="Lee O.R."/>
            <person name="Lee T.-H."/>
            <person name="Bashyal P."/>
            <person name="Kim T.-S."/>
            <person name="Lee W.-H."/>
            <person name="Kawkins C."/>
            <person name="Kim C.-K."/>
            <person name="Kim J.S."/>
            <person name="Ahn B.O."/>
            <person name="Rhee S.Y."/>
            <person name="Sohng J.K."/>
        </authorList>
    </citation>
    <scope>NUCLEOTIDE SEQUENCE</scope>
    <source>
        <tissue evidence="6">Leaf</tissue>
    </source>
</reference>
<keyword evidence="2" id="KW-0479">Metal-binding</keyword>
<protein>
    <submittedName>
        <fullName evidence="6">5'-nucleotidase surE</fullName>
    </submittedName>
</protein>
<dbReference type="Gene3D" id="3.40.1210.10">
    <property type="entry name" value="Survival protein SurE-like phosphatase/nucleotidase"/>
    <property type="match status" value="1"/>
</dbReference>
<evidence type="ECO:0000256" key="3">
    <source>
        <dbReference type="ARBA" id="ARBA00022801"/>
    </source>
</evidence>
<dbReference type="InterPro" id="IPR002828">
    <property type="entry name" value="SurE-like_Pase/nucleotidase"/>
</dbReference>
<evidence type="ECO:0000313" key="7">
    <source>
        <dbReference type="Proteomes" id="UP000634136"/>
    </source>
</evidence>
<comment type="caution">
    <text evidence="6">The sequence shown here is derived from an EMBL/GenBank/DDBJ whole genome shotgun (WGS) entry which is preliminary data.</text>
</comment>
<keyword evidence="3" id="KW-0378">Hydrolase</keyword>
<dbReference type="EMBL" id="JAAIUW010000003">
    <property type="protein sequence ID" value="KAF7837900.1"/>
    <property type="molecule type" value="Genomic_DNA"/>
</dbReference>
<evidence type="ECO:0000256" key="2">
    <source>
        <dbReference type="ARBA" id="ARBA00022723"/>
    </source>
</evidence>
<evidence type="ECO:0000256" key="1">
    <source>
        <dbReference type="ARBA" id="ARBA00011062"/>
    </source>
</evidence>
<dbReference type="PANTHER" id="PTHR30457">
    <property type="entry name" value="5'-NUCLEOTIDASE SURE"/>
    <property type="match status" value="1"/>
</dbReference>
<evidence type="ECO:0000259" key="4">
    <source>
        <dbReference type="Pfam" id="PF01975"/>
    </source>
</evidence>
<dbReference type="GO" id="GO:0008252">
    <property type="term" value="F:nucleotidase activity"/>
    <property type="evidence" value="ECO:0007669"/>
    <property type="project" value="InterPro"/>
</dbReference>
<dbReference type="AlphaFoldDB" id="A0A835CDX8"/>
<accession>A0A835CDX8</accession>
<comment type="similarity">
    <text evidence="1">Belongs to the SurE nucleotidase family.</text>
</comment>
<organism evidence="6 7">
    <name type="scientific">Senna tora</name>
    <dbReference type="NCBI Taxonomy" id="362788"/>
    <lineage>
        <taxon>Eukaryota</taxon>
        <taxon>Viridiplantae</taxon>
        <taxon>Streptophyta</taxon>
        <taxon>Embryophyta</taxon>
        <taxon>Tracheophyta</taxon>
        <taxon>Spermatophyta</taxon>
        <taxon>Magnoliopsida</taxon>
        <taxon>eudicotyledons</taxon>
        <taxon>Gunneridae</taxon>
        <taxon>Pentapetalae</taxon>
        <taxon>rosids</taxon>
        <taxon>fabids</taxon>
        <taxon>Fabales</taxon>
        <taxon>Fabaceae</taxon>
        <taxon>Caesalpinioideae</taxon>
        <taxon>Cassia clade</taxon>
        <taxon>Senna</taxon>
    </lineage>
</organism>